<feature type="domain" description="BIG2" evidence="1">
    <location>
        <begin position="106"/>
        <end position="178"/>
    </location>
</feature>
<keyword evidence="3" id="KW-1185">Reference proteome</keyword>
<dbReference type="Pfam" id="PF02368">
    <property type="entry name" value="Big_2"/>
    <property type="match status" value="4"/>
</dbReference>
<dbReference type="Gene3D" id="2.60.40.1080">
    <property type="match status" value="4"/>
</dbReference>
<evidence type="ECO:0000313" key="2">
    <source>
        <dbReference type="EMBL" id="PYG90356.1"/>
    </source>
</evidence>
<dbReference type="InterPro" id="IPR003343">
    <property type="entry name" value="Big_2"/>
</dbReference>
<feature type="domain" description="BIG2" evidence="1">
    <location>
        <begin position="179"/>
        <end position="254"/>
    </location>
</feature>
<accession>A0A318XPR0</accession>
<dbReference type="AlphaFoldDB" id="A0A318XPR0"/>
<dbReference type="SMART" id="SM00635">
    <property type="entry name" value="BID_2"/>
    <property type="match status" value="4"/>
</dbReference>
<name>A0A318XPR0_9FIRM</name>
<sequence>MSQAKKTLLSIILCLSTVFSLSLQTMYAGSSLSFIIISKYSAAVNIGDEFYILALASTGKIPTWKSSNSKVASVNTYGKVTAKKSGTATITAKIKNAEASCKVTVNKTKITISSTVLSIENGQSIRLSAATSNNSKVTWKSSRKSIAAIDENGIITGIKPGESTITATADGSSSTCKVKVKAPVISLSQTSVKLFRCQKIKLKADVSSGIIPSWRTNKKSVATVDSSGTVTAIKHGTATITATVDGVSKSCTVLVEKPVITLSSSELSLKAGTAAVITAAVSSGISPVWTSSNSNIAKIDSQGKITAVKAGTAYIYASEDGARTRCAVHVTG</sequence>
<evidence type="ECO:0000313" key="3">
    <source>
        <dbReference type="Proteomes" id="UP000248132"/>
    </source>
</evidence>
<evidence type="ECO:0000259" key="1">
    <source>
        <dbReference type="SMART" id="SM00635"/>
    </source>
</evidence>
<feature type="domain" description="BIG2" evidence="1">
    <location>
        <begin position="256"/>
        <end position="327"/>
    </location>
</feature>
<comment type="caution">
    <text evidence="2">The sequence shown here is derived from an EMBL/GenBank/DDBJ whole genome shotgun (WGS) entry which is preliminary data.</text>
</comment>
<protein>
    <submittedName>
        <fullName evidence="2">Ig-like protein group 2</fullName>
    </submittedName>
</protein>
<dbReference type="RefSeq" id="WP_110460327.1">
    <property type="nucleotide sequence ID" value="NZ_QKMR01000001.1"/>
</dbReference>
<feature type="domain" description="BIG2" evidence="1">
    <location>
        <begin position="31"/>
        <end position="104"/>
    </location>
</feature>
<proteinExistence type="predicted"/>
<gene>
    <name evidence="2" type="ORF">LY28_00238</name>
</gene>
<dbReference type="InterPro" id="IPR008964">
    <property type="entry name" value="Invasin/intimin_cell_adhesion"/>
</dbReference>
<dbReference type="OrthoDB" id="2068322at2"/>
<organism evidence="2 3">
    <name type="scientific">Ruminiclostridium sufflavum DSM 19573</name>
    <dbReference type="NCBI Taxonomy" id="1121337"/>
    <lineage>
        <taxon>Bacteria</taxon>
        <taxon>Bacillati</taxon>
        <taxon>Bacillota</taxon>
        <taxon>Clostridia</taxon>
        <taxon>Eubacteriales</taxon>
        <taxon>Oscillospiraceae</taxon>
        <taxon>Ruminiclostridium</taxon>
    </lineage>
</organism>
<dbReference type="EMBL" id="QKMR01000001">
    <property type="protein sequence ID" value="PYG90356.1"/>
    <property type="molecule type" value="Genomic_DNA"/>
</dbReference>
<dbReference type="SUPFAM" id="SSF49373">
    <property type="entry name" value="Invasin/intimin cell-adhesion fragments"/>
    <property type="match status" value="4"/>
</dbReference>
<reference evidence="2 3" key="1">
    <citation type="submission" date="2018-06" db="EMBL/GenBank/DDBJ databases">
        <title>Genomic Encyclopedia of Type Strains, Phase I: the one thousand microbial genomes (KMG-I) project.</title>
        <authorList>
            <person name="Kyrpides N."/>
        </authorList>
    </citation>
    <scope>NUCLEOTIDE SEQUENCE [LARGE SCALE GENOMIC DNA]</scope>
    <source>
        <strain evidence="2 3">DSM 19573</strain>
    </source>
</reference>
<dbReference type="Proteomes" id="UP000248132">
    <property type="component" value="Unassembled WGS sequence"/>
</dbReference>